<dbReference type="Pfam" id="PF00400">
    <property type="entry name" value="WD40"/>
    <property type="match status" value="2"/>
</dbReference>
<dbReference type="PANTHER" id="PTHR44489">
    <property type="match status" value="1"/>
</dbReference>
<gene>
    <name evidence="2" type="primary">ZFWD1_15</name>
    <name evidence="2" type="ORF">CK203_049634</name>
</gene>
<dbReference type="InterPro" id="IPR044715">
    <property type="entry name" value="WDR86-like"/>
</dbReference>
<protein>
    <submittedName>
        <fullName evidence="2">Zinc finger CCCH domain-containing protein 48</fullName>
    </submittedName>
</protein>
<proteinExistence type="predicted"/>
<dbReference type="SUPFAM" id="SSF50978">
    <property type="entry name" value="WD40 repeat-like"/>
    <property type="match status" value="1"/>
</dbReference>
<feature type="repeat" description="WD" evidence="1">
    <location>
        <begin position="104"/>
        <end position="133"/>
    </location>
</feature>
<dbReference type="InterPro" id="IPR015943">
    <property type="entry name" value="WD40/YVTN_repeat-like_dom_sf"/>
</dbReference>
<evidence type="ECO:0000313" key="2">
    <source>
        <dbReference type="EMBL" id="RVW76651.1"/>
    </source>
</evidence>
<dbReference type="EMBL" id="QGNW01000325">
    <property type="protein sequence ID" value="RVW76651.1"/>
    <property type="molecule type" value="Genomic_DNA"/>
</dbReference>
<accession>A0A438GWT8</accession>
<organism evidence="2 3">
    <name type="scientific">Vitis vinifera</name>
    <name type="common">Grape</name>
    <dbReference type="NCBI Taxonomy" id="29760"/>
    <lineage>
        <taxon>Eukaryota</taxon>
        <taxon>Viridiplantae</taxon>
        <taxon>Streptophyta</taxon>
        <taxon>Embryophyta</taxon>
        <taxon>Tracheophyta</taxon>
        <taxon>Spermatophyta</taxon>
        <taxon>Magnoliopsida</taxon>
        <taxon>eudicotyledons</taxon>
        <taxon>Gunneridae</taxon>
        <taxon>Pentapetalae</taxon>
        <taxon>rosids</taxon>
        <taxon>Vitales</taxon>
        <taxon>Vitaceae</taxon>
        <taxon>Viteae</taxon>
        <taxon>Vitis</taxon>
    </lineage>
</organism>
<keyword evidence="1" id="KW-0853">WD repeat</keyword>
<comment type="caution">
    <text evidence="2">The sequence shown here is derived from an EMBL/GenBank/DDBJ whole genome shotgun (WGS) entry which is preliminary data.</text>
</comment>
<dbReference type="AlphaFoldDB" id="A0A438GWT8"/>
<evidence type="ECO:0000256" key="1">
    <source>
        <dbReference type="PROSITE-ProRule" id="PRU00221"/>
    </source>
</evidence>
<reference evidence="2 3" key="1">
    <citation type="journal article" date="2018" name="PLoS Genet.">
        <title>Population sequencing reveals clonal diversity and ancestral inbreeding in the grapevine cultivar Chardonnay.</title>
        <authorList>
            <person name="Roach M.J."/>
            <person name="Johnson D.L."/>
            <person name="Bohlmann J."/>
            <person name="van Vuuren H.J."/>
            <person name="Jones S.J."/>
            <person name="Pretorius I.S."/>
            <person name="Schmidt S.A."/>
            <person name="Borneman A.R."/>
        </authorList>
    </citation>
    <scope>NUCLEOTIDE SEQUENCE [LARGE SCALE GENOMIC DNA]</scope>
    <source>
        <strain evidence="3">cv. Chardonnay</strain>
        <tissue evidence="2">Leaf</tissue>
    </source>
</reference>
<evidence type="ECO:0000313" key="3">
    <source>
        <dbReference type="Proteomes" id="UP000288805"/>
    </source>
</evidence>
<dbReference type="InterPro" id="IPR036322">
    <property type="entry name" value="WD40_repeat_dom_sf"/>
</dbReference>
<dbReference type="PROSITE" id="PS50082">
    <property type="entry name" value="WD_REPEATS_2"/>
    <property type="match status" value="1"/>
</dbReference>
<name>A0A438GWT8_VITVI</name>
<dbReference type="PROSITE" id="PS50294">
    <property type="entry name" value="WD_REPEATS_REGION"/>
    <property type="match status" value="1"/>
</dbReference>
<dbReference type="InterPro" id="IPR001680">
    <property type="entry name" value="WD40_rpt"/>
</dbReference>
<dbReference type="PANTHER" id="PTHR44489:SF1">
    <property type="entry name" value="ZINC FINGER CCCH DOMAIN-CONTAINING PROTEIN 63"/>
    <property type="match status" value="1"/>
</dbReference>
<dbReference type="Gene3D" id="2.130.10.10">
    <property type="entry name" value="YVTN repeat-like/Quinoprotein amine dehydrogenase"/>
    <property type="match status" value="1"/>
</dbReference>
<dbReference type="SMART" id="SM00320">
    <property type="entry name" value="WD40"/>
    <property type="match status" value="2"/>
</dbReference>
<dbReference type="Proteomes" id="UP000288805">
    <property type="component" value="Unassembled WGS sequence"/>
</dbReference>
<sequence length="218" mass="23855">MISCLTGQFMMILQAWHTQNNTELTLSGPTGQVYALVVGNDLLFAGATEGQVDWSSLVNQAVQLAFRVKWRLLCQKFDRLDQDGAILAWKFNAVSNCFEPAASLKGHTQSVITLVVGANRLYSGSMDRSIRVWVATESGNLEVTYTHNEEQGVLYLCGMHDQKPSQSFCALAMTTLSAFTTCHRIRAIQIGPGGLFFTGDGSGQVRVWNWSTEAAAPA</sequence>